<evidence type="ECO:0000259" key="16">
    <source>
        <dbReference type="PROSITE" id="PS51671"/>
    </source>
</evidence>
<dbReference type="InterPro" id="IPR018042">
    <property type="entry name" value="Aspartate_kinase_CS"/>
</dbReference>
<evidence type="ECO:0000256" key="14">
    <source>
        <dbReference type="RuleBase" id="RU003448"/>
    </source>
</evidence>
<dbReference type="CDD" id="cd04911">
    <property type="entry name" value="ACT_AKiii-YclM-BS_1"/>
    <property type="match status" value="1"/>
</dbReference>
<dbReference type="RefSeq" id="WP_071311903.1">
    <property type="nucleotide sequence ID" value="NZ_MLQQ01000001.1"/>
</dbReference>
<dbReference type="GO" id="GO:0019877">
    <property type="term" value="P:diaminopimelate biosynthetic process"/>
    <property type="evidence" value="ECO:0007669"/>
    <property type="project" value="UniProtKB-KW"/>
</dbReference>
<keyword evidence="10" id="KW-0220">Diaminopimelate biosynthesis</keyword>
<evidence type="ECO:0000256" key="12">
    <source>
        <dbReference type="ARBA" id="ARBA00047872"/>
    </source>
</evidence>
<dbReference type="PANTHER" id="PTHR21499:SF67">
    <property type="entry name" value="ASPARTOKINASE 3"/>
    <property type="match status" value="1"/>
</dbReference>
<evidence type="ECO:0000313" key="18">
    <source>
        <dbReference type="Proteomes" id="UP000180098"/>
    </source>
</evidence>
<evidence type="ECO:0000256" key="10">
    <source>
        <dbReference type="ARBA" id="ARBA00022915"/>
    </source>
</evidence>
<dbReference type="EMBL" id="MLQQ01000001">
    <property type="protein sequence ID" value="OIJ15978.1"/>
    <property type="molecule type" value="Genomic_DNA"/>
</dbReference>
<keyword evidence="7 13" id="KW-0547">Nucleotide-binding</keyword>
<dbReference type="GO" id="GO:0009090">
    <property type="term" value="P:homoserine biosynthetic process"/>
    <property type="evidence" value="ECO:0007669"/>
    <property type="project" value="TreeGrafter"/>
</dbReference>
<dbReference type="Gene3D" id="1.20.120.1320">
    <property type="entry name" value="Aspartokinase, catalytic domain"/>
    <property type="match status" value="1"/>
</dbReference>
<evidence type="ECO:0000313" key="17">
    <source>
        <dbReference type="EMBL" id="OIJ15978.1"/>
    </source>
</evidence>
<evidence type="ECO:0000256" key="3">
    <source>
        <dbReference type="ARBA" id="ARBA00004986"/>
    </source>
</evidence>
<reference evidence="17 18" key="1">
    <citation type="submission" date="2016-10" db="EMBL/GenBank/DDBJ databases">
        <title>Draft genome sequences of four alkaliphilic bacteria belonging to the Anaerobacillus genus.</title>
        <authorList>
            <person name="Bassil N.M."/>
            <person name="Lloyd J.R."/>
        </authorList>
    </citation>
    <scope>NUCLEOTIDE SEQUENCE [LARGE SCALE GENOMIC DNA]</scope>
    <source>
        <strain evidence="17 18">DSM 15340</strain>
    </source>
</reference>
<comment type="pathway">
    <text evidence="2 15">Amino-acid biosynthesis; L-lysine biosynthesis via DAP pathway; (S)-tetrahydrodipicolinate from L-aspartate: step 1/4.</text>
</comment>
<dbReference type="Gene3D" id="3.30.2130.10">
    <property type="entry name" value="VC0802-like"/>
    <property type="match status" value="1"/>
</dbReference>
<evidence type="ECO:0000256" key="8">
    <source>
        <dbReference type="ARBA" id="ARBA00022777"/>
    </source>
</evidence>
<organism evidence="17 18">
    <name type="scientific">Anaerobacillus arseniciselenatis</name>
    <dbReference type="NCBI Taxonomy" id="85682"/>
    <lineage>
        <taxon>Bacteria</taxon>
        <taxon>Bacillati</taxon>
        <taxon>Bacillota</taxon>
        <taxon>Bacilli</taxon>
        <taxon>Bacillales</taxon>
        <taxon>Bacillaceae</taxon>
        <taxon>Anaerobacillus</taxon>
    </lineage>
</organism>
<keyword evidence="18" id="KW-1185">Reference proteome</keyword>
<feature type="binding site" evidence="13">
    <location>
        <position position="49"/>
    </location>
    <ligand>
        <name>substrate</name>
    </ligand>
</feature>
<dbReference type="InterPro" id="IPR035804">
    <property type="entry name" value="AKIII_YclM_N"/>
</dbReference>
<dbReference type="Gene3D" id="3.40.1160.10">
    <property type="entry name" value="Acetylglutamate kinase-like"/>
    <property type="match status" value="1"/>
</dbReference>
<evidence type="ECO:0000256" key="9">
    <source>
        <dbReference type="ARBA" id="ARBA00022840"/>
    </source>
</evidence>
<protein>
    <recommendedName>
        <fullName evidence="14">Aspartokinase</fullName>
        <ecNumber evidence="14">2.7.2.4</ecNumber>
    </recommendedName>
</protein>
<sequence length="456" mass="50342">MKVCKFGGTSLASAEQMQKVANIVMSDAERKIVVVSAPGKRFKEDTKVTDLLIALGDKALANEDVTDALQRVVSRYEQIANDLNLSKDVVNIIKDDLLSRLATKEEGEQKFSDLIKASGEDNNAKLFSYYLQSLGVDANYVDPKEAGLFVSKDYGNAQVLPEAYDHLYELRNRKGILIFPGFFGYTPDGELVTFSRGGSDITGSIVASAVDAELYENFTDVDSVFVANPNVVEDPVEIEELTYREMRELSYAGFSVFHDEALIPAFKKGVPVCIKNTNNPTAKGTMIVNERNYLINPIIGIASESGFSTIYVRKYLMNREVGFGRHLLEIIEDEGLSYEHMPSGIDDTSIILKGDQLTPEMEERIVARIKEDLDVDDVHVEHDFAMVMIVGEGMKEMVGIAAKATEALANVGVNIYMINQGSSEVSIVFGIIDADADKAVQELYNNFFVETKDPVA</sequence>
<dbReference type="AlphaFoldDB" id="A0A1S2LTY7"/>
<comment type="caution">
    <text evidence="17">The sequence shown here is derived from an EMBL/GenBank/DDBJ whole genome shotgun (WGS) entry which is preliminary data.</text>
</comment>
<dbReference type="InterPro" id="IPR042199">
    <property type="entry name" value="AsparK_Bifunc_asparK/hSer_DH"/>
</dbReference>
<dbReference type="NCBIfam" id="TIGR00657">
    <property type="entry name" value="asp_kinases"/>
    <property type="match status" value="1"/>
</dbReference>
<comment type="catalytic activity">
    <reaction evidence="12 14">
        <text>L-aspartate + ATP = 4-phospho-L-aspartate + ADP</text>
        <dbReference type="Rhea" id="RHEA:23776"/>
        <dbReference type="ChEBI" id="CHEBI:29991"/>
        <dbReference type="ChEBI" id="CHEBI:30616"/>
        <dbReference type="ChEBI" id="CHEBI:57535"/>
        <dbReference type="ChEBI" id="CHEBI:456216"/>
        <dbReference type="EC" id="2.7.2.4"/>
    </reaction>
</comment>
<keyword evidence="15" id="KW-0028">Amino-acid biosynthesis</keyword>
<dbReference type="InterPro" id="IPR005260">
    <property type="entry name" value="Asp_kin_monofn"/>
</dbReference>
<evidence type="ECO:0000256" key="6">
    <source>
        <dbReference type="ARBA" id="ARBA00022679"/>
    </source>
</evidence>
<dbReference type="InterPro" id="IPR001048">
    <property type="entry name" value="Asp/Glu/Uridylate_kinase"/>
</dbReference>
<dbReference type="CDD" id="cd04245">
    <property type="entry name" value="AAK_AKiii-YclM-BS"/>
    <property type="match status" value="1"/>
</dbReference>
<evidence type="ECO:0000256" key="2">
    <source>
        <dbReference type="ARBA" id="ARBA00004766"/>
    </source>
</evidence>
<dbReference type="InterPro" id="IPR036393">
    <property type="entry name" value="AceGlu_kinase-like_sf"/>
</dbReference>
<dbReference type="CDD" id="cd04916">
    <property type="entry name" value="ACT_AKiii-YclM-BS_2"/>
    <property type="match status" value="1"/>
</dbReference>
<dbReference type="PROSITE" id="PS00324">
    <property type="entry name" value="ASPARTOKINASE"/>
    <property type="match status" value="1"/>
</dbReference>
<dbReference type="OrthoDB" id="9799110at2"/>
<gene>
    <name evidence="17" type="ORF">BKP35_03050</name>
</gene>
<dbReference type="PROSITE" id="PS51671">
    <property type="entry name" value="ACT"/>
    <property type="match status" value="1"/>
</dbReference>
<comment type="function">
    <text evidence="1">Catalyzes the phosphorylation of the beta-carboxyl group of aspartic acid with ATP to yield 4-phospho-L-aspartate, which is involved in the branched biosynthetic pathway leading to the biosynthesis of amino acids threonine, isoleucine and methionine.</text>
</comment>
<dbReference type="FunFam" id="3.30.2130.10:FF:000001">
    <property type="entry name" value="Bifunctional aspartokinase/homoserine dehydrogenase"/>
    <property type="match status" value="1"/>
</dbReference>
<evidence type="ECO:0000256" key="5">
    <source>
        <dbReference type="ARBA" id="ARBA00010122"/>
    </source>
</evidence>
<comment type="pathway">
    <text evidence="4 15">Amino-acid biosynthesis; L-threonine biosynthesis; L-threonine from L-aspartate: step 1/5.</text>
</comment>
<dbReference type="UniPathway" id="UPA00034">
    <property type="reaction ID" value="UER00015"/>
</dbReference>
<dbReference type="GO" id="GO:0009088">
    <property type="term" value="P:threonine biosynthetic process"/>
    <property type="evidence" value="ECO:0007669"/>
    <property type="project" value="UniProtKB-UniPathway"/>
</dbReference>
<evidence type="ECO:0000256" key="13">
    <source>
        <dbReference type="PIRSR" id="PIRSR000726-1"/>
    </source>
</evidence>
<dbReference type="Pfam" id="PF22468">
    <property type="entry name" value="ACT_9"/>
    <property type="match status" value="1"/>
</dbReference>
<dbReference type="InterPro" id="IPR002912">
    <property type="entry name" value="ACT_dom"/>
</dbReference>
<dbReference type="FunFam" id="3.40.1160.10:FF:000027">
    <property type="entry name" value="Aspartokinase"/>
    <property type="match status" value="1"/>
</dbReference>
<dbReference type="GO" id="GO:0009089">
    <property type="term" value="P:lysine biosynthetic process via diaminopimelate"/>
    <property type="evidence" value="ECO:0007669"/>
    <property type="project" value="UniProtKB-UniPathway"/>
</dbReference>
<dbReference type="SUPFAM" id="SSF53633">
    <property type="entry name" value="Carbamate kinase-like"/>
    <property type="match status" value="1"/>
</dbReference>
<evidence type="ECO:0000256" key="7">
    <source>
        <dbReference type="ARBA" id="ARBA00022741"/>
    </source>
</evidence>
<keyword evidence="11" id="KW-0457">Lysine biosynthesis</keyword>
<evidence type="ECO:0000256" key="1">
    <source>
        <dbReference type="ARBA" id="ARBA00003121"/>
    </source>
</evidence>
<evidence type="ECO:0000256" key="15">
    <source>
        <dbReference type="RuleBase" id="RU004249"/>
    </source>
</evidence>
<accession>A0A1S2LTY7</accession>
<keyword evidence="8 14" id="KW-0418">Kinase</keyword>
<dbReference type="UniPathway" id="UPA00050">
    <property type="reaction ID" value="UER00461"/>
</dbReference>
<dbReference type="InterPro" id="IPR001341">
    <property type="entry name" value="Asp_kinase"/>
</dbReference>
<proteinExistence type="inferred from homology"/>
<feature type="binding site" evidence="13">
    <location>
        <position position="120"/>
    </location>
    <ligand>
        <name>substrate</name>
    </ligand>
</feature>
<dbReference type="InterPro" id="IPR045865">
    <property type="entry name" value="ACT-like_dom_sf"/>
</dbReference>
<keyword evidence="6 14" id="KW-0808">Transferase</keyword>
<comment type="similarity">
    <text evidence="5 14">Belongs to the aspartokinase family.</text>
</comment>
<dbReference type="NCBIfam" id="NF006540">
    <property type="entry name" value="PRK09034.1"/>
    <property type="match status" value="1"/>
</dbReference>
<dbReference type="Pfam" id="PF00696">
    <property type="entry name" value="AA_kinase"/>
    <property type="match status" value="1"/>
</dbReference>
<dbReference type="EC" id="2.7.2.4" evidence="14"/>
<dbReference type="PIRSF" id="PIRSF000726">
    <property type="entry name" value="Asp_kin"/>
    <property type="match status" value="1"/>
</dbReference>
<comment type="pathway">
    <text evidence="3 15">Amino-acid biosynthesis; L-methionine biosynthesis via de novo pathway; L-homoserine from L-aspartate: step 1/3.</text>
</comment>
<feature type="binding site" evidence="13">
    <location>
        <begin position="5"/>
        <end position="8"/>
    </location>
    <ligand>
        <name>ATP</name>
        <dbReference type="ChEBI" id="CHEBI:30616"/>
    </ligand>
</feature>
<dbReference type="Proteomes" id="UP000180098">
    <property type="component" value="Unassembled WGS sequence"/>
</dbReference>
<dbReference type="GO" id="GO:0005829">
    <property type="term" value="C:cytosol"/>
    <property type="evidence" value="ECO:0007669"/>
    <property type="project" value="TreeGrafter"/>
</dbReference>
<dbReference type="UniPathway" id="UPA00051">
    <property type="reaction ID" value="UER00462"/>
</dbReference>
<dbReference type="PANTHER" id="PTHR21499">
    <property type="entry name" value="ASPARTATE KINASE"/>
    <property type="match status" value="1"/>
</dbReference>
<dbReference type="GO" id="GO:0004072">
    <property type="term" value="F:aspartate kinase activity"/>
    <property type="evidence" value="ECO:0007669"/>
    <property type="project" value="UniProtKB-EC"/>
</dbReference>
<dbReference type="InterPro" id="IPR054352">
    <property type="entry name" value="ACT_Aspartokinase"/>
</dbReference>
<evidence type="ECO:0000256" key="4">
    <source>
        <dbReference type="ARBA" id="ARBA00005139"/>
    </source>
</evidence>
<name>A0A1S2LTY7_9BACI</name>
<dbReference type="GO" id="GO:0005524">
    <property type="term" value="F:ATP binding"/>
    <property type="evidence" value="ECO:0007669"/>
    <property type="project" value="UniProtKB-KW"/>
</dbReference>
<feature type="binding site" evidence="13">
    <location>
        <begin position="219"/>
        <end position="220"/>
    </location>
    <ligand>
        <name>ATP</name>
        <dbReference type="ChEBI" id="CHEBI:30616"/>
    </ligand>
</feature>
<keyword evidence="9 13" id="KW-0067">ATP-binding</keyword>
<feature type="domain" description="ACT" evidence="16">
    <location>
        <begin position="389"/>
        <end position="456"/>
    </location>
</feature>
<evidence type="ECO:0000256" key="11">
    <source>
        <dbReference type="ARBA" id="ARBA00023154"/>
    </source>
</evidence>
<dbReference type="SUPFAM" id="SSF55021">
    <property type="entry name" value="ACT-like"/>
    <property type="match status" value="2"/>
</dbReference>